<dbReference type="AlphaFoldDB" id="A0A0E9PMH3"/>
<sequence length="59" mass="6547">MRTSVAPEQPCSPLIVMGRMDLSKTQTYFRTLPQGCHCQGSQSRLSCLELLTCTAPVHH</sequence>
<dbReference type="EMBL" id="GBXM01102761">
    <property type="protein sequence ID" value="JAH05816.1"/>
    <property type="molecule type" value="Transcribed_RNA"/>
</dbReference>
<reference evidence="1" key="1">
    <citation type="submission" date="2014-11" db="EMBL/GenBank/DDBJ databases">
        <authorList>
            <person name="Amaro Gonzalez C."/>
        </authorList>
    </citation>
    <scope>NUCLEOTIDE SEQUENCE</scope>
</reference>
<protein>
    <submittedName>
        <fullName evidence="1">Uncharacterized protein</fullName>
    </submittedName>
</protein>
<accession>A0A0E9PMH3</accession>
<proteinExistence type="predicted"/>
<reference evidence="1" key="2">
    <citation type="journal article" date="2015" name="Fish Shellfish Immunol.">
        <title>Early steps in the European eel (Anguilla anguilla)-Vibrio vulnificus interaction in the gills: Role of the RtxA13 toxin.</title>
        <authorList>
            <person name="Callol A."/>
            <person name="Pajuelo D."/>
            <person name="Ebbesson L."/>
            <person name="Teles M."/>
            <person name="MacKenzie S."/>
            <person name="Amaro C."/>
        </authorList>
    </citation>
    <scope>NUCLEOTIDE SEQUENCE</scope>
</reference>
<organism evidence="1">
    <name type="scientific">Anguilla anguilla</name>
    <name type="common">European freshwater eel</name>
    <name type="synonym">Muraena anguilla</name>
    <dbReference type="NCBI Taxonomy" id="7936"/>
    <lineage>
        <taxon>Eukaryota</taxon>
        <taxon>Metazoa</taxon>
        <taxon>Chordata</taxon>
        <taxon>Craniata</taxon>
        <taxon>Vertebrata</taxon>
        <taxon>Euteleostomi</taxon>
        <taxon>Actinopterygii</taxon>
        <taxon>Neopterygii</taxon>
        <taxon>Teleostei</taxon>
        <taxon>Anguilliformes</taxon>
        <taxon>Anguillidae</taxon>
        <taxon>Anguilla</taxon>
    </lineage>
</organism>
<name>A0A0E9PMH3_ANGAN</name>
<evidence type="ECO:0000313" key="1">
    <source>
        <dbReference type="EMBL" id="JAH05816.1"/>
    </source>
</evidence>